<evidence type="ECO:0000313" key="2">
    <source>
        <dbReference type="Proteomes" id="UP000231926"/>
    </source>
</evidence>
<comment type="caution">
    <text evidence="1">The sequence shown here is derived from an EMBL/GenBank/DDBJ whole genome shotgun (WGS) entry which is preliminary data.</text>
</comment>
<dbReference type="Proteomes" id="UP000231926">
    <property type="component" value="Unassembled WGS sequence"/>
</dbReference>
<organism evidence="1 2">
    <name type="scientific">Leptospira saintgironsiae</name>
    <dbReference type="NCBI Taxonomy" id="2023183"/>
    <lineage>
        <taxon>Bacteria</taxon>
        <taxon>Pseudomonadati</taxon>
        <taxon>Spirochaetota</taxon>
        <taxon>Spirochaetia</taxon>
        <taxon>Leptospirales</taxon>
        <taxon>Leptospiraceae</taxon>
        <taxon>Leptospira</taxon>
    </lineage>
</organism>
<evidence type="ECO:0000313" key="1">
    <source>
        <dbReference type="EMBL" id="PJZ50121.1"/>
    </source>
</evidence>
<reference evidence="1 2" key="1">
    <citation type="submission" date="2017-07" db="EMBL/GenBank/DDBJ databases">
        <title>Leptospira spp. isolated from tropical soils.</title>
        <authorList>
            <person name="Thibeaux R."/>
            <person name="Iraola G."/>
            <person name="Ferres I."/>
            <person name="Bierque E."/>
            <person name="Girault D."/>
            <person name="Soupe-Gilbert M.-E."/>
            <person name="Picardeau M."/>
            <person name="Goarant C."/>
        </authorList>
    </citation>
    <scope>NUCLEOTIDE SEQUENCE [LARGE SCALE GENOMIC DNA]</scope>
    <source>
        <strain evidence="1 2">FH4-C-A2</strain>
    </source>
</reference>
<name>A0A2M9YEZ6_9LEPT</name>
<dbReference type="EMBL" id="NPDR01000002">
    <property type="protein sequence ID" value="PJZ50121.1"/>
    <property type="molecule type" value="Genomic_DNA"/>
</dbReference>
<gene>
    <name evidence="1" type="ORF">CH362_07370</name>
</gene>
<sequence length="65" mass="7161">MLVQSSAGVKSIPSVSPRTIHAIKNQRIPDLKKDTNSKVWPRPIRTKADSDQALTSSQKITCAIF</sequence>
<accession>A0A2M9YEZ6</accession>
<keyword evidence="2" id="KW-1185">Reference proteome</keyword>
<proteinExistence type="predicted"/>
<dbReference type="AlphaFoldDB" id="A0A2M9YEZ6"/>
<protein>
    <submittedName>
        <fullName evidence="1">Uncharacterized protein</fullName>
    </submittedName>
</protein>